<protein>
    <submittedName>
        <fullName evidence="6">Phage holin family protein</fullName>
    </submittedName>
</protein>
<comment type="subcellular location">
    <subcellularLocation>
        <location evidence="1">Membrane</location>
        <topology evidence="1">Multi-pass membrane protein</topology>
    </subcellularLocation>
</comment>
<dbReference type="Proteomes" id="UP000768567">
    <property type="component" value="Unassembled WGS sequence"/>
</dbReference>
<dbReference type="RefSeq" id="WP_193501109.1">
    <property type="nucleotide sequence ID" value="NZ_JADCKC010000002.1"/>
</dbReference>
<evidence type="ECO:0000313" key="6">
    <source>
        <dbReference type="EMBL" id="MBE5037631.1"/>
    </source>
</evidence>
<accession>A0ABR9R3A0</accession>
<feature type="transmembrane region" description="Helical" evidence="5">
    <location>
        <begin position="72"/>
        <end position="89"/>
    </location>
</feature>
<evidence type="ECO:0000256" key="2">
    <source>
        <dbReference type="ARBA" id="ARBA00022692"/>
    </source>
</evidence>
<comment type="caution">
    <text evidence="6">The sequence shown here is derived from an EMBL/GenBank/DDBJ whole genome shotgun (WGS) entry which is preliminary data.</text>
</comment>
<dbReference type="NCBIfam" id="TIGR01593">
    <property type="entry name" value="holin_tox_secr"/>
    <property type="match status" value="1"/>
</dbReference>
<sequence>MDKDNVFLWIKAAVAGLCGAFTAAFGWLGWLVVAWVVCMAIDWISGSAAAAAKGEWSSAVARAGIWHKGGMILVVLVAAVVDNVLALAVPHLPGLNISYTSLVLPVILVWYIFTELGSIAENAADMGAPVPAGLVRLLAAGKRAAEHPAGSGEDDSDSGTPEV</sequence>
<evidence type="ECO:0000313" key="7">
    <source>
        <dbReference type="Proteomes" id="UP000768567"/>
    </source>
</evidence>
<reference evidence="6 7" key="1">
    <citation type="submission" date="2020-10" db="EMBL/GenBank/DDBJ databases">
        <title>ChiBAC.</title>
        <authorList>
            <person name="Zenner C."/>
            <person name="Hitch T.C.A."/>
            <person name="Clavel T."/>
        </authorList>
    </citation>
    <scope>NUCLEOTIDE SEQUENCE [LARGE SCALE GENOMIC DNA]</scope>
    <source>
        <strain evidence="6 7">DSM 109015</strain>
    </source>
</reference>
<feature type="transmembrane region" description="Helical" evidence="5">
    <location>
        <begin position="95"/>
        <end position="113"/>
    </location>
</feature>
<evidence type="ECO:0000256" key="1">
    <source>
        <dbReference type="ARBA" id="ARBA00004141"/>
    </source>
</evidence>
<feature type="transmembrane region" description="Helical" evidence="5">
    <location>
        <begin position="33"/>
        <end position="52"/>
    </location>
</feature>
<dbReference type="EMBL" id="JADCKC010000002">
    <property type="protein sequence ID" value="MBE5037631.1"/>
    <property type="molecule type" value="Genomic_DNA"/>
</dbReference>
<evidence type="ECO:0000256" key="4">
    <source>
        <dbReference type="ARBA" id="ARBA00023136"/>
    </source>
</evidence>
<keyword evidence="4 5" id="KW-0472">Membrane</keyword>
<feature type="transmembrane region" description="Helical" evidence="5">
    <location>
        <begin position="7"/>
        <end position="27"/>
    </location>
</feature>
<keyword evidence="3 5" id="KW-1133">Transmembrane helix</keyword>
<evidence type="ECO:0000256" key="3">
    <source>
        <dbReference type="ARBA" id="ARBA00022989"/>
    </source>
</evidence>
<organism evidence="6 7">
    <name type="scientific">Gemmiger gallinarum</name>
    <dbReference type="NCBI Taxonomy" id="2779354"/>
    <lineage>
        <taxon>Bacteria</taxon>
        <taxon>Bacillati</taxon>
        <taxon>Bacillota</taxon>
        <taxon>Clostridia</taxon>
        <taxon>Eubacteriales</taxon>
        <taxon>Gemmiger</taxon>
    </lineage>
</organism>
<keyword evidence="7" id="KW-1185">Reference proteome</keyword>
<keyword evidence="2 5" id="KW-0812">Transmembrane</keyword>
<gene>
    <name evidence="6" type="ORF">INF35_07520</name>
</gene>
<proteinExistence type="predicted"/>
<evidence type="ECO:0000256" key="5">
    <source>
        <dbReference type="SAM" id="Phobius"/>
    </source>
</evidence>
<dbReference type="InterPro" id="IPR006480">
    <property type="entry name" value="Phage_holin_4_1"/>
</dbReference>
<name>A0ABR9R3A0_9FIRM</name>
<dbReference type="Pfam" id="PF05105">
    <property type="entry name" value="Phage_holin_4_1"/>
    <property type="match status" value="1"/>
</dbReference>